<evidence type="ECO:0000313" key="5">
    <source>
        <dbReference type="EMBL" id="SIN89536.1"/>
    </source>
</evidence>
<dbReference type="PANTHER" id="PTHR24198">
    <property type="entry name" value="ANKYRIN REPEAT AND PROTEIN KINASE DOMAIN-CONTAINING PROTEIN"/>
    <property type="match status" value="1"/>
</dbReference>
<evidence type="ECO:0000256" key="4">
    <source>
        <dbReference type="SAM" id="SignalP"/>
    </source>
</evidence>
<keyword evidence="4" id="KW-0732">Signal</keyword>
<organism evidence="5 6">
    <name type="scientific">Sulfurivirga caldicuralii</name>
    <dbReference type="NCBI Taxonomy" id="364032"/>
    <lineage>
        <taxon>Bacteria</taxon>
        <taxon>Pseudomonadati</taxon>
        <taxon>Pseudomonadota</taxon>
        <taxon>Gammaproteobacteria</taxon>
        <taxon>Thiotrichales</taxon>
        <taxon>Piscirickettsiaceae</taxon>
        <taxon>Sulfurivirga</taxon>
    </lineage>
</organism>
<gene>
    <name evidence="5" type="ORF">SAMN05443662_0889</name>
</gene>
<name>A0A1N6F2V2_9GAMM</name>
<reference evidence="5 6" key="1">
    <citation type="submission" date="2016-11" db="EMBL/GenBank/DDBJ databases">
        <authorList>
            <person name="Jaros S."/>
            <person name="Januszkiewicz K."/>
            <person name="Wedrychowicz H."/>
        </authorList>
    </citation>
    <scope>NUCLEOTIDE SEQUENCE [LARGE SCALE GENOMIC DNA]</scope>
    <source>
        <strain evidence="5 6">DSM 17737</strain>
    </source>
</reference>
<dbReference type="Pfam" id="PF12796">
    <property type="entry name" value="Ank_2"/>
    <property type="match status" value="1"/>
</dbReference>
<dbReference type="SMART" id="SM00248">
    <property type="entry name" value="ANK"/>
    <property type="match status" value="3"/>
</dbReference>
<dbReference type="RefSeq" id="WP_084188231.1">
    <property type="nucleotide sequence ID" value="NZ_FSRE01000002.1"/>
</dbReference>
<dbReference type="EMBL" id="FSRE01000002">
    <property type="protein sequence ID" value="SIN89536.1"/>
    <property type="molecule type" value="Genomic_DNA"/>
</dbReference>
<dbReference type="STRING" id="364032.SAMN05443662_0889"/>
<dbReference type="PANTHER" id="PTHR24198:SF165">
    <property type="entry name" value="ANKYRIN REPEAT-CONTAINING PROTEIN-RELATED"/>
    <property type="match status" value="1"/>
</dbReference>
<keyword evidence="6" id="KW-1185">Reference proteome</keyword>
<evidence type="ECO:0000256" key="2">
    <source>
        <dbReference type="ARBA" id="ARBA00023043"/>
    </source>
</evidence>
<accession>A0A1N6F2V2</accession>
<dbReference type="AlphaFoldDB" id="A0A1N6F2V2"/>
<evidence type="ECO:0000256" key="1">
    <source>
        <dbReference type="ARBA" id="ARBA00022737"/>
    </source>
</evidence>
<dbReference type="OrthoDB" id="176845at2"/>
<dbReference type="Gene3D" id="1.25.40.20">
    <property type="entry name" value="Ankyrin repeat-containing domain"/>
    <property type="match status" value="2"/>
</dbReference>
<dbReference type="PROSITE" id="PS50088">
    <property type="entry name" value="ANK_REPEAT"/>
    <property type="match status" value="2"/>
</dbReference>
<evidence type="ECO:0000313" key="6">
    <source>
        <dbReference type="Proteomes" id="UP000198461"/>
    </source>
</evidence>
<dbReference type="InterPro" id="IPR002110">
    <property type="entry name" value="Ankyrin_rpt"/>
</dbReference>
<feature type="repeat" description="ANK" evidence="3">
    <location>
        <begin position="179"/>
        <end position="211"/>
    </location>
</feature>
<sequence>MRRLFWTGLLIMVLLGAARAETPAGKALLQACQQQGLSALQQADRSLLDADDQYALWALAAKRNWPFDAVRKLLPVDVVGPYGRTIAWPAAEYGRLGWLKALEPKLLSVQDDQDQTPLMQAAWSGQLEAVKWLAAHGGRLDAHNRTGWTSLHMALFNDQLDVVDWLLAQQVPVTGETRRGWTTVSLAVAGGHCQLLPRLLKAGADKNTPVQIGGQTFRPDELAKSLGMRDCLKWLQ</sequence>
<evidence type="ECO:0000256" key="3">
    <source>
        <dbReference type="PROSITE-ProRule" id="PRU00023"/>
    </source>
</evidence>
<feature type="repeat" description="ANK" evidence="3">
    <location>
        <begin position="113"/>
        <end position="145"/>
    </location>
</feature>
<feature type="signal peptide" evidence="4">
    <location>
        <begin position="1"/>
        <end position="20"/>
    </location>
</feature>
<dbReference type="SUPFAM" id="SSF48403">
    <property type="entry name" value="Ankyrin repeat"/>
    <property type="match status" value="1"/>
</dbReference>
<keyword evidence="1" id="KW-0677">Repeat</keyword>
<dbReference type="Proteomes" id="UP000198461">
    <property type="component" value="Unassembled WGS sequence"/>
</dbReference>
<feature type="chain" id="PRO_5009935847" evidence="4">
    <location>
        <begin position="21"/>
        <end position="236"/>
    </location>
</feature>
<proteinExistence type="predicted"/>
<protein>
    <submittedName>
        <fullName evidence="5">Ankyrin repeat-containing protein</fullName>
    </submittedName>
</protein>
<keyword evidence="2 3" id="KW-0040">ANK repeat</keyword>
<dbReference type="InterPro" id="IPR036770">
    <property type="entry name" value="Ankyrin_rpt-contain_sf"/>
</dbReference>